<organism evidence="1">
    <name type="scientific">Rhizophora mucronata</name>
    <name type="common">Asiatic mangrove</name>
    <dbReference type="NCBI Taxonomy" id="61149"/>
    <lineage>
        <taxon>Eukaryota</taxon>
        <taxon>Viridiplantae</taxon>
        <taxon>Streptophyta</taxon>
        <taxon>Embryophyta</taxon>
        <taxon>Tracheophyta</taxon>
        <taxon>Spermatophyta</taxon>
        <taxon>Magnoliopsida</taxon>
        <taxon>eudicotyledons</taxon>
        <taxon>Gunneridae</taxon>
        <taxon>Pentapetalae</taxon>
        <taxon>rosids</taxon>
        <taxon>fabids</taxon>
        <taxon>Malpighiales</taxon>
        <taxon>Rhizophoraceae</taxon>
        <taxon>Rhizophora</taxon>
    </lineage>
</organism>
<evidence type="ECO:0000313" key="1">
    <source>
        <dbReference type="EMBL" id="MBX07346.1"/>
    </source>
</evidence>
<name>A0A2P2KNN7_RHIMU</name>
<dbReference type="AlphaFoldDB" id="A0A2P2KNN7"/>
<dbReference type="PANTHER" id="PTHR33918:SF4">
    <property type="entry name" value="ABC-2 TYPE TRANSPORTER DOMAIN-CONTAINING PROTEIN"/>
    <property type="match status" value="1"/>
</dbReference>
<dbReference type="PANTHER" id="PTHR33918">
    <property type="entry name" value="OS01G0704200 PROTEIN"/>
    <property type="match status" value="1"/>
</dbReference>
<accession>A0A2P2KNN7</accession>
<dbReference type="GO" id="GO:0009507">
    <property type="term" value="C:chloroplast"/>
    <property type="evidence" value="ECO:0007669"/>
    <property type="project" value="TreeGrafter"/>
</dbReference>
<reference evidence="1" key="1">
    <citation type="submission" date="2018-02" db="EMBL/GenBank/DDBJ databases">
        <title>Rhizophora mucronata_Transcriptome.</title>
        <authorList>
            <person name="Meera S.P."/>
            <person name="Sreeshan A."/>
            <person name="Augustine A."/>
        </authorList>
    </citation>
    <scope>NUCLEOTIDE SEQUENCE</scope>
    <source>
        <tissue evidence="1">Leaf</tissue>
    </source>
</reference>
<protein>
    <submittedName>
        <fullName evidence="1">Uncharacterized protein</fullName>
    </submittedName>
</protein>
<proteinExistence type="predicted"/>
<dbReference type="EMBL" id="GGEC01026862">
    <property type="protein sequence ID" value="MBX07346.1"/>
    <property type="molecule type" value="Transcribed_RNA"/>
</dbReference>
<sequence length="168" mass="18094">MESHSVFGAIATPKLRLSSHRLSHHRNVSRRHIGVKDRIFQLGIAPKYVFSLSSVKRAFLVNASTANSGVDMDLRLPQRQGSGVPAISASYDGVESFSGKSGCVSFYGLTHQSVEESKLVSAPFKEKQGSFLWILGPAVLISSVIVPQVCLGPAIEAVFQDVILTGIN</sequence>